<dbReference type="Proteomes" id="UP001519503">
    <property type="component" value="Unassembled WGS sequence"/>
</dbReference>
<name>A0ABS5QV43_9LACO</name>
<dbReference type="RefSeq" id="WP_213820543.1">
    <property type="nucleotide sequence ID" value="NZ_JAAMFL010000001.1"/>
</dbReference>
<comment type="similarity">
    <text evidence="3 8">Belongs to the methylenetetrahydrofolate reductase family.</text>
</comment>
<keyword evidence="11" id="KW-1185">Reference proteome</keyword>
<evidence type="ECO:0000256" key="1">
    <source>
        <dbReference type="ARBA" id="ARBA00001974"/>
    </source>
</evidence>
<gene>
    <name evidence="10" type="ORF">G6R30_00865</name>
</gene>
<dbReference type="Gene3D" id="3.20.20.220">
    <property type="match status" value="1"/>
</dbReference>
<keyword evidence="6 8" id="KW-0560">Oxidoreductase</keyword>
<keyword evidence="5 8" id="KW-0274">FAD</keyword>
<comment type="catalytic activity">
    <reaction evidence="7">
        <text>(6S)-5-methyl-5,6,7,8-tetrahydrofolate + NAD(+) = (6R)-5,10-methylene-5,6,7,8-tetrahydrofolate + NADH + H(+)</text>
        <dbReference type="Rhea" id="RHEA:19821"/>
        <dbReference type="ChEBI" id="CHEBI:15378"/>
        <dbReference type="ChEBI" id="CHEBI:15636"/>
        <dbReference type="ChEBI" id="CHEBI:18608"/>
        <dbReference type="ChEBI" id="CHEBI:57540"/>
        <dbReference type="ChEBI" id="CHEBI:57945"/>
        <dbReference type="EC" id="1.5.1.54"/>
    </reaction>
    <physiologicalReaction direction="right-to-left" evidence="7">
        <dbReference type="Rhea" id="RHEA:19823"/>
    </physiologicalReaction>
</comment>
<keyword evidence="4 8" id="KW-0285">Flavoprotein</keyword>
<sequence>MPKINSFDKQKGEPVRSKELTPSKLKKRLASGPIKAEEDFSFFSLVNQGRSKSDFLALLALVEKGQKILKRPILVHLRTGDLRPEDVGSFVQEMLAKDLVNFLVVRGDFRLHEDGYQQAEALLSALHRESKGAFFLAGTIDPTAADLEEILERIKAKKVAGAALLISQIALDAEPLLVLQNAMALSSAARLPLSAGLIHQPTAKQLTFLREKFGLSIPANFLREPKKRAALVEKELFEGNFSVFHYFSLPD</sequence>
<evidence type="ECO:0000256" key="5">
    <source>
        <dbReference type="ARBA" id="ARBA00022827"/>
    </source>
</evidence>
<feature type="compositionally biased region" description="Basic and acidic residues" evidence="9">
    <location>
        <begin position="1"/>
        <end position="21"/>
    </location>
</feature>
<evidence type="ECO:0000313" key="11">
    <source>
        <dbReference type="Proteomes" id="UP001519503"/>
    </source>
</evidence>
<dbReference type="PANTHER" id="PTHR45754:SF3">
    <property type="entry name" value="METHYLENETETRAHYDROFOLATE REDUCTASE (NADPH)"/>
    <property type="match status" value="1"/>
</dbReference>
<evidence type="ECO:0000256" key="8">
    <source>
        <dbReference type="RuleBase" id="RU003862"/>
    </source>
</evidence>
<evidence type="ECO:0000256" key="6">
    <source>
        <dbReference type="ARBA" id="ARBA00023002"/>
    </source>
</evidence>
<comment type="pathway">
    <text evidence="2 8">One-carbon metabolism; tetrahydrofolate interconversion.</text>
</comment>
<reference evidence="10 11" key="1">
    <citation type="submission" date="2020-02" db="EMBL/GenBank/DDBJ databases">
        <title>Fructobacillus sp. isolated from paper mulberry of Taiwan.</title>
        <authorList>
            <person name="Lin S.-T."/>
        </authorList>
    </citation>
    <scope>NUCLEOTIDE SEQUENCE [LARGE SCALE GENOMIC DNA]</scope>
    <source>
        <strain evidence="10 11">S1-1</strain>
    </source>
</reference>
<dbReference type="EMBL" id="JAAMFL010000001">
    <property type="protein sequence ID" value="MBS9337020.1"/>
    <property type="molecule type" value="Genomic_DNA"/>
</dbReference>
<evidence type="ECO:0000313" key="10">
    <source>
        <dbReference type="EMBL" id="MBS9337020.1"/>
    </source>
</evidence>
<protein>
    <recommendedName>
        <fullName evidence="8">Methylenetetrahydrofolate reductase</fullName>
    </recommendedName>
</protein>
<organism evidence="10 11">
    <name type="scientific">Fructobacillus parabroussonetiae</name>
    <dbReference type="NCBI Taxonomy" id="2713174"/>
    <lineage>
        <taxon>Bacteria</taxon>
        <taxon>Bacillati</taxon>
        <taxon>Bacillota</taxon>
        <taxon>Bacilli</taxon>
        <taxon>Lactobacillales</taxon>
        <taxon>Lactobacillaceae</taxon>
        <taxon>Fructobacillus</taxon>
    </lineage>
</organism>
<feature type="region of interest" description="Disordered" evidence="9">
    <location>
        <begin position="1"/>
        <end position="22"/>
    </location>
</feature>
<dbReference type="InterPro" id="IPR003171">
    <property type="entry name" value="Mehydrof_redctse-like"/>
</dbReference>
<proteinExistence type="inferred from homology"/>
<dbReference type="InterPro" id="IPR029041">
    <property type="entry name" value="FAD-linked_oxidoreductase-like"/>
</dbReference>
<dbReference type="PANTHER" id="PTHR45754">
    <property type="entry name" value="METHYLENETETRAHYDROFOLATE REDUCTASE"/>
    <property type="match status" value="1"/>
</dbReference>
<evidence type="ECO:0000256" key="7">
    <source>
        <dbReference type="ARBA" id="ARBA00048628"/>
    </source>
</evidence>
<evidence type="ECO:0000256" key="4">
    <source>
        <dbReference type="ARBA" id="ARBA00022630"/>
    </source>
</evidence>
<evidence type="ECO:0000256" key="2">
    <source>
        <dbReference type="ARBA" id="ARBA00004777"/>
    </source>
</evidence>
<evidence type="ECO:0000256" key="9">
    <source>
        <dbReference type="SAM" id="MobiDB-lite"/>
    </source>
</evidence>
<accession>A0ABS5QV43</accession>
<comment type="cofactor">
    <cofactor evidence="1 8">
        <name>FAD</name>
        <dbReference type="ChEBI" id="CHEBI:57692"/>
    </cofactor>
</comment>
<comment type="caution">
    <text evidence="10">The sequence shown here is derived from an EMBL/GenBank/DDBJ whole genome shotgun (WGS) entry which is preliminary data.</text>
</comment>
<dbReference type="Pfam" id="PF02219">
    <property type="entry name" value="MTHFR"/>
    <property type="match status" value="1"/>
</dbReference>
<dbReference type="SUPFAM" id="SSF51730">
    <property type="entry name" value="FAD-linked oxidoreductase"/>
    <property type="match status" value="1"/>
</dbReference>
<evidence type="ECO:0000256" key="3">
    <source>
        <dbReference type="ARBA" id="ARBA00006743"/>
    </source>
</evidence>